<dbReference type="FunFam" id="1.10.10.60:FF:000107">
    <property type="entry name" value="MYB transcription factor"/>
    <property type="match status" value="1"/>
</dbReference>
<comment type="subcellular location">
    <subcellularLocation>
        <location evidence="1">Nucleus</location>
    </subcellularLocation>
</comment>
<dbReference type="InterPro" id="IPR001005">
    <property type="entry name" value="SANT/Myb"/>
</dbReference>
<evidence type="ECO:0000313" key="10">
    <source>
        <dbReference type="Proteomes" id="UP000594263"/>
    </source>
</evidence>
<dbReference type="InterPro" id="IPR009057">
    <property type="entry name" value="Homeodomain-like_sf"/>
</dbReference>
<dbReference type="Proteomes" id="UP000594263">
    <property type="component" value="Unplaced"/>
</dbReference>
<dbReference type="PANTHER" id="PTHR45675:SF1">
    <property type="entry name" value="MYB TRANSCRIPTION FACTOR-RELATED"/>
    <property type="match status" value="1"/>
</dbReference>
<dbReference type="PANTHER" id="PTHR45675">
    <property type="entry name" value="MYB TRANSCRIPTION FACTOR-RELATED-RELATED"/>
    <property type="match status" value="1"/>
</dbReference>
<proteinExistence type="predicted"/>
<accession>A0A7N0UT47</accession>
<feature type="domain" description="HTH myb-type" evidence="8">
    <location>
        <begin position="6"/>
        <end position="59"/>
    </location>
</feature>
<evidence type="ECO:0000256" key="5">
    <source>
        <dbReference type="ARBA" id="ARBA00023163"/>
    </source>
</evidence>
<dbReference type="EnsemblPlants" id="Kaladp0084s0050.1.v1.1">
    <property type="protein sequence ID" value="Kaladp0084s0050.1.v1.1"/>
    <property type="gene ID" value="Kaladp0084s0050.v1.1"/>
</dbReference>
<evidence type="ECO:0000256" key="6">
    <source>
        <dbReference type="ARBA" id="ARBA00023242"/>
    </source>
</evidence>
<dbReference type="InterPro" id="IPR017930">
    <property type="entry name" value="Myb_dom"/>
</dbReference>
<keyword evidence="10" id="KW-1185">Reference proteome</keyword>
<dbReference type="AlphaFoldDB" id="A0A7N0UT47"/>
<evidence type="ECO:0000256" key="1">
    <source>
        <dbReference type="ARBA" id="ARBA00004123"/>
    </source>
</evidence>
<evidence type="ECO:0000256" key="4">
    <source>
        <dbReference type="ARBA" id="ARBA00023125"/>
    </source>
</evidence>
<dbReference type="PROSITE" id="PS50090">
    <property type="entry name" value="MYB_LIKE"/>
    <property type="match status" value="2"/>
</dbReference>
<dbReference type="CDD" id="cd00167">
    <property type="entry name" value="SANT"/>
    <property type="match status" value="2"/>
</dbReference>
<dbReference type="GO" id="GO:0043565">
    <property type="term" value="F:sequence-specific DNA binding"/>
    <property type="evidence" value="ECO:0007669"/>
    <property type="project" value="InterPro"/>
</dbReference>
<keyword evidence="6" id="KW-0539">Nucleus</keyword>
<protein>
    <submittedName>
        <fullName evidence="9">Uncharacterized protein</fullName>
    </submittedName>
</protein>
<dbReference type="GO" id="GO:0005634">
    <property type="term" value="C:nucleus"/>
    <property type="evidence" value="ECO:0007669"/>
    <property type="project" value="UniProtKB-SubCell"/>
</dbReference>
<feature type="domain" description="HTH myb-type" evidence="8">
    <location>
        <begin position="60"/>
        <end position="110"/>
    </location>
</feature>
<dbReference type="SUPFAM" id="SSF46689">
    <property type="entry name" value="Homeodomain-like"/>
    <property type="match status" value="1"/>
</dbReference>
<dbReference type="PROSITE" id="PS51294">
    <property type="entry name" value="HTH_MYB"/>
    <property type="match status" value="2"/>
</dbReference>
<evidence type="ECO:0000313" key="9">
    <source>
        <dbReference type="EnsemblPlants" id="Kaladp0084s0050.1.v1.1"/>
    </source>
</evidence>
<dbReference type="Pfam" id="PF00249">
    <property type="entry name" value="Myb_DNA-binding"/>
    <property type="match status" value="2"/>
</dbReference>
<dbReference type="InterPro" id="IPR044676">
    <property type="entry name" value="EOBI/EOBII-like_plant"/>
</dbReference>
<evidence type="ECO:0000256" key="2">
    <source>
        <dbReference type="ARBA" id="ARBA00022737"/>
    </source>
</evidence>
<feature type="domain" description="Myb-like" evidence="7">
    <location>
        <begin position="3"/>
        <end position="55"/>
    </location>
</feature>
<feature type="domain" description="Myb-like" evidence="7">
    <location>
        <begin position="56"/>
        <end position="106"/>
    </location>
</feature>
<evidence type="ECO:0000256" key="3">
    <source>
        <dbReference type="ARBA" id="ARBA00023015"/>
    </source>
</evidence>
<dbReference type="SMART" id="SM00717">
    <property type="entry name" value="SANT"/>
    <property type="match status" value="2"/>
</dbReference>
<sequence length="291" mass="33279">MATGGVKKGPWSEQEDEQLLSYISKYGHGHWEAMARKAGLNRTGKSCRLRWLNHLRPGVRRGNITLQEQLIILQLHSRWGNRWAKIAECLPGRSDNEIKNYWRTRVQKQAKQLRCDVNSHQFIEIVQHVWMPQLAERVQTQCKSSPTITQELECCETSSISCGKLSNDSSNTHSDAAPLSIPCQLSDPSSSHAYNNDSNRHVSDAADSDPAWRLGAGLEADTYQMNVEKETISCEDYCPWSEQGLEVDKSQELLETAAWYDHDYCYSLENLLNDDDMMILCQQFLFDDHRA</sequence>
<keyword evidence="2" id="KW-0677">Repeat</keyword>
<dbReference type="FunFam" id="1.10.10.60:FF:000011">
    <property type="entry name" value="Myb transcription factor"/>
    <property type="match status" value="1"/>
</dbReference>
<evidence type="ECO:0000259" key="7">
    <source>
        <dbReference type="PROSITE" id="PS50090"/>
    </source>
</evidence>
<keyword evidence="4" id="KW-0238">DNA-binding</keyword>
<reference evidence="9" key="1">
    <citation type="submission" date="2021-01" db="UniProtKB">
        <authorList>
            <consortium name="EnsemblPlants"/>
        </authorList>
    </citation>
    <scope>IDENTIFICATION</scope>
</reference>
<keyword evidence="5" id="KW-0804">Transcription</keyword>
<dbReference type="Gene3D" id="1.10.10.60">
    <property type="entry name" value="Homeodomain-like"/>
    <property type="match status" value="2"/>
</dbReference>
<evidence type="ECO:0000259" key="8">
    <source>
        <dbReference type="PROSITE" id="PS51294"/>
    </source>
</evidence>
<keyword evidence="3" id="KW-0805">Transcription regulation</keyword>
<dbReference type="GO" id="GO:0003700">
    <property type="term" value="F:DNA-binding transcription factor activity"/>
    <property type="evidence" value="ECO:0007669"/>
    <property type="project" value="InterPro"/>
</dbReference>
<organism evidence="9 10">
    <name type="scientific">Kalanchoe fedtschenkoi</name>
    <name type="common">Lavender scallops</name>
    <name type="synonym">South American air plant</name>
    <dbReference type="NCBI Taxonomy" id="63787"/>
    <lineage>
        <taxon>Eukaryota</taxon>
        <taxon>Viridiplantae</taxon>
        <taxon>Streptophyta</taxon>
        <taxon>Embryophyta</taxon>
        <taxon>Tracheophyta</taxon>
        <taxon>Spermatophyta</taxon>
        <taxon>Magnoliopsida</taxon>
        <taxon>eudicotyledons</taxon>
        <taxon>Gunneridae</taxon>
        <taxon>Pentapetalae</taxon>
        <taxon>Saxifragales</taxon>
        <taxon>Crassulaceae</taxon>
        <taxon>Kalanchoe</taxon>
    </lineage>
</organism>
<name>A0A7N0UT47_KALFE</name>
<dbReference type="Gramene" id="Kaladp0084s0050.1.v1.1">
    <property type="protein sequence ID" value="Kaladp0084s0050.1.v1.1"/>
    <property type="gene ID" value="Kaladp0084s0050.v1.1"/>
</dbReference>